<protein>
    <recommendedName>
        <fullName evidence="4">Integral membrane protein</fullName>
    </recommendedName>
</protein>
<dbReference type="Proteomes" id="UP001596523">
    <property type="component" value="Unassembled WGS sequence"/>
</dbReference>
<feature type="transmembrane region" description="Helical" evidence="1">
    <location>
        <begin position="91"/>
        <end position="113"/>
    </location>
</feature>
<sequence>MTRTPQHGRTAPSTAEDPQRGVAATAFAVLRRHRGPLVGATARVVGLCGLAGLLMTAAIFALAWPVFTRMRNQLIYYRYVEDPYLHDGTDLGLVAVCALPLFLLLLGIGSAALQGVCSRAVAAGGRAAEEGERSSAPLHARLRPVLAVYALRGLVAWSLPLLVTAVAYGFTGSHLDTPLPLDPGSWPYELVVASPAVAVCVAVLLRLALALAPAAAADGLGPRAALRRSWSLTWTRAGGVRVLAIALPLAALTAGVLRLTVQLALPLRPLVRTLVEQATGNFFAAYYAGILVPVVVGILVAAALALPLTCTAFAALHQHLRSPCIPSGGAGDTAVGAA</sequence>
<feature type="transmembrane region" description="Helical" evidence="1">
    <location>
        <begin position="40"/>
        <end position="64"/>
    </location>
</feature>
<keyword evidence="1" id="KW-1133">Transmembrane helix</keyword>
<keyword evidence="1" id="KW-0812">Transmembrane</keyword>
<organism evidence="2 3">
    <name type="scientific">Streptomyces monticola</name>
    <dbReference type="NCBI Taxonomy" id="2666263"/>
    <lineage>
        <taxon>Bacteria</taxon>
        <taxon>Bacillati</taxon>
        <taxon>Actinomycetota</taxon>
        <taxon>Actinomycetes</taxon>
        <taxon>Kitasatosporales</taxon>
        <taxon>Streptomycetaceae</taxon>
        <taxon>Streptomyces</taxon>
    </lineage>
</organism>
<feature type="transmembrane region" description="Helical" evidence="1">
    <location>
        <begin position="238"/>
        <end position="265"/>
    </location>
</feature>
<keyword evidence="1" id="KW-0472">Membrane</keyword>
<feature type="transmembrane region" description="Helical" evidence="1">
    <location>
        <begin position="149"/>
        <end position="170"/>
    </location>
</feature>
<name>A0ABW2JBA3_9ACTN</name>
<feature type="transmembrane region" description="Helical" evidence="1">
    <location>
        <begin position="190"/>
        <end position="217"/>
    </location>
</feature>
<feature type="transmembrane region" description="Helical" evidence="1">
    <location>
        <begin position="285"/>
        <end position="316"/>
    </location>
</feature>
<gene>
    <name evidence="2" type="ORF">ACFQVC_00180</name>
</gene>
<evidence type="ECO:0008006" key="4">
    <source>
        <dbReference type="Google" id="ProtNLM"/>
    </source>
</evidence>
<dbReference type="EMBL" id="JBHTCF010000001">
    <property type="protein sequence ID" value="MFC7302630.1"/>
    <property type="molecule type" value="Genomic_DNA"/>
</dbReference>
<reference evidence="3" key="1">
    <citation type="journal article" date="2019" name="Int. J. Syst. Evol. Microbiol.">
        <title>The Global Catalogue of Microorganisms (GCM) 10K type strain sequencing project: providing services to taxonomists for standard genome sequencing and annotation.</title>
        <authorList>
            <consortium name="The Broad Institute Genomics Platform"/>
            <consortium name="The Broad Institute Genome Sequencing Center for Infectious Disease"/>
            <person name="Wu L."/>
            <person name="Ma J."/>
        </authorList>
    </citation>
    <scope>NUCLEOTIDE SEQUENCE [LARGE SCALE GENOMIC DNA]</scope>
    <source>
        <strain evidence="3">SYNS20</strain>
    </source>
</reference>
<evidence type="ECO:0000313" key="3">
    <source>
        <dbReference type="Proteomes" id="UP001596523"/>
    </source>
</evidence>
<accession>A0ABW2JBA3</accession>
<proteinExistence type="predicted"/>
<keyword evidence="3" id="KW-1185">Reference proteome</keyword>
<evidence type="ECO:0000313" key="2">
    <source>
        <dbReference type="EMBL" id="MFC7302630.1"/>
    </source>
</evidence>
<evidence type="ECO:0000256" key="1">
    <source>
        <dbReference type="SAM" id="Phobius"/>
    </source>
</evidence>
<comment type="caution">
    <text evidence="2">The sequence shown here is derived from an EMBL/GenBank/DDBJ whole genome shotgun (WGS) entry which is preliminary data.</text>
</comment>
<dbReference type="RefSeq" id="WP_381825065.1">
    <property type="nucleotide sequence ID" value="NZ_JBHTCF010000001.1"/>
</dbReference>